<evidence type="ECO:0000313" key="1">
    <source>
        <dbReference type="EMBL" id="GAH55714.1"/>
    </source>
</evidence>
<name>X1HPF5_9ZZZZ</name>
<protein>
    <submittedName>
        <fullName evidence="1">Uncharacterized protein</fullName>
    </submittedName>
</protein>
<accession>X1HPF5</accession>
<feature type="non-terminal residue" evidence="1">
    <location>
        <position position="51"/>
    </location>
</feature>
<sequence length="51" mass="5823">MSSLSKLLSERDLLNRIISIPVEDRMTEFKRLGRDFKVAKVIESVIAMANT</sequence>
<gene>
    <name evidence="1" type="ORF">S03H2_28301</name>
</gene>
<dbReference type="EMBL" id="BARU01017049">
    <property type="protein sequence ID" value="GAH55714.1"/>
    <property type="molecule type" value="Genomic_DNA"/>
</dbReference>
<organism evidence="1">
    <name type="scientific">marine sediment metagenome</name>
    <dbReference type="NCBI Taxonomy" id="412755"/>
    <lineage>
        <taxon>unclassified sequences</taxon>
        <taxon>metagenomes</taxon>
        <taxon>ecological metagenomes</taxon>
    </lineage>
</organism>
<dbReference type="AlphaFoldDB" id="X1HPF5"/>
<comment type="caution">
    <text evidence="1">The sequence shown here is derived from an EMBL/GenBank/DDBJ whole genome shotgun (WGS) entry which is preliminary data.</text>
</comment>
<reference evidence="1" key="1">
    <citation type="journal article" date="2014" name="Front. Microbiol.">
        <title>High frequency of phylogenetically diverse reductive dehalogenase-homologous genes in deep subseafloor sedimentary metagenomes.</title>
        <authorList>
            <person name="Kawai M."/>
            <person name="Futagami T."/>
            <person name="Toyoda A."/>
            <person name="Takaki Y."/>
            <person name="Nishi S."/>
            <person name="Hori S."/>
            <person name="Arai W."/>
            <person name="Tsubouchi T."/>
            <person name="Morono Y."/>
            <person name="Uchiyama I."/>
            <person name="Ito T."/>
            <person name="Fujiyama A."/>
            <person name="Inagaki F."/>
            <person name="Takami H."/>
        </authorList>
    </citation>
    <scope>NUCLEOTIDE SEQUENCE</scope>
    <source>
        <strain evidence="1">Expedition CK06-06</strain>
    </source>
</reference>
<proteinExistence type="predicted"/>